<accession>A0A0D9V3H3</accession>
<proteinExistence type="predicted"/>
<name>A0A0D9V3H3_9ORYZ</name>
<dbReference type="PANTHER" id="PTHR33994:SF39">
    <property type="entry name" value="OS01G0712400 PROTEIN"/>
    <property type="match status" value="1"/>
</dbReference>
<reference evidence="2" key="2">
    <citation type="submission" date="2013-12" db="EMBL/GenBank/DDBJ databases">
        <authorList>
            <person name="Yu Y."/>
            <person name="Lee S."/>
            <person name="de Baynast K."/>
            <person name="Wissotski M."/>
            <person name="Liu L."/>
            <person name="Talag J."/>
            <person name="Goicoechea J."/>
            <person name="Angelova A."/>
            <person name="Jetty R."/>
            <person name="Kudrna D."/>
            <person name="Golser W."/>
            <person name="Rivera L."/>
            <person name="Zhang J."/>
            <person name="Wing R."/>
        </authorList>
    </citation>
    <scope>NUCLEOTIDE SEQUENCE</scope>
</reference>
<dbReference type="Proteomes" id="UP000032180">
    <property type="component" value="Chromosome 1"/>
</dbReference>
<keyword evidence="2" id="KW-1185">Reference proteome</keyword>
<organism evidence="1 2">
    <name type="scientific">Leersia perrieri</name>
    <dbReference type="NCBI Taxonomy" id="77586"/>
    <lineage>
        <taxon>Eukaryota</taxon>
        <taxon>Viridiplantae</taxon>
        <taxon>Streptophyta</taxon>
        <taxon>Embryophyta</taxon>
        <taxon>Tracheophyta</taxon>
        <taxon>Spermatophyta</taxon>
        <taxon>Magnoliopsida</taxon>
        <taxon>Liliopsida</taxon>
        <taxon>Poales</taxon>
        <taxon>Poaceae</taxon>
        <taxon>BOP clade</taxon>
        <taxon>Oryzoideae</taxon>
        <taxon>Oryzeae</taxon>
        <taxon>Oryzinae</taxon>
        <taxon>Leersia</taxon>
    </lineage>
</organism>
<evidence type="ECO:0000313" key="2">
    <source>
        <dbReference type="Proteomes" id="UP000032180"/>
    </source>
</evidence>
<evidence type="ECO:0000313" key="1">
    <source>
        <dbReference type="EnsemblPlants" id="LPERR01G20930.2"/>
    </source>
</evidence>
<reference evidence="1 2" key="1">
    <citation type="submission" date="2012-08" db="EMBL/GenBank/DDBJ databases">
        <title>Oryza genome evolution.</title>
        <authorList>
            <person name="Wing R.A."/>
        </authorList>
    </citation>
    <scope>NUCLEOTIDE SEQUENCE</scope>
</reference>
<protein>
    <submittedName>
        <fullName evidence="1">Uncharacterized protein</fullName>
    </submittedName>
</protein>
<dbReference type="EnsemblPlants" id="LPERR01G20930.2">
    <property type="protein sequence ID" value="LPERR01G20930.2"/>
    <property type="gene ID" value="LPERR01G20930"/>
</dbReference>
<dbReference type="HOGENOM" id="CLU_1941129_0_0_1"/>
<sequence length="130" mass="14742">MGVRKMMIQSLVDNRREITRQYCVNKSRATALYNSIDIAWGEVPAFCVERWSRSKFDASLPAHEGVLLSRQLLDMMAADLHVKELELDVEIQPIRPEEASRPCYLSCAIKFGNGKVGTPHPCKAHFCVYS</sequence>
<dbReference type="PANTHER" id="PTHR33994">
    <property type="entry name" value="OS04G0515000 PROTEIN"/>
    <property type="match status" value="1"/>
</dbReference>
<reference evidence="1" key="3">
    <citation type="submission" date="2015-04" db="UniProtKB">
        <authorList>
            <consortium name="EnsemblPlants"/>
        </authorList>
    </citation>
    <scope>IDENTIFICATION</scope>
</reference>
<dbReference type="AlphaFoldDB" id="A0A0D9V3H3"/>
<dbReference type="Gramene" id="LPERR01G20930.2">
    <property type="protein sequence ID" value="LPERR01G20930.2"/>
    <property type="gene ID" value="LPERR01G20930"/>
</dbReference>
<dbReference type="eggNOG" id="ENOG502R4U8">
    <property type="taxonomic scope" value="Eukaryota"/>
</dbReference>